<evidence type="ECO:0000256" key="3">
    <source>
        <dbReference type="ARBA" id="ARBA00034247"/>
    </source>
</evidence>
<dbReference type="NCBIfam" id="TIGR00254">
    <property type="entry name" value="GGDEF"/>
    <property type="match status" value="1"/>
</dbReference>
<dbReference type="PANTHER" id="PTHR45138:SF9">
    <property type="entry name" value="DIGUANYLATE CYCLASE DGCM-RELATED"/>
    <property type="match status" value="1"/>
</dbReference>
<evidence type="ECO:0000256" key="1">
    <source>
        <dbReference type="ARBA" id="ARBA00001946"/>
    </source>
</evidence>
<dbReference type="Pfam" id="PF00990">
    <property type="entry name" value="GGDEF"/>
    <property type="match status" value="1"/>
</dbReference>
<dbReference type="Gene3D" id="1.25.40.10">
    <property type="entry name" value="Tetratricopeptide repeat domain"/>
    <property type="match status" value="1"/>
</dbReference>
<organism evidence="7 8">
    <name type="scientific">Marinicella pacifica</name>
    <dbReference type="NCBI Taxonomy" id="1171543"/>
    <lineage>
        <taxon>Bacteria</taxon>
        <taxon>Pseudomonadati</taxon>
        <taxon>Pseudomonadota</taxon>
        <taxon>Gammaproteobacteria</taxon>
        <taxon>Lysobacterales</taxon>
        <taxon>Marinicellaceae</taxon>
        <taxon>Marinicella</taxon>
    </lineage>
</organism>
<dbReference type="InterPro" id="IPR011990">
    <property type="entry name" value="TPR-like_helical_dom_sf"/>
</dbReference>
<proteinExistence type="predicted"/>
<evidence type="ECO:0000256" key="2">
    <source>
        <dbReference type="ARBA" id="ARBA00012528"/>
    </source>
</evidence>
<dbReference type="InterPro" id="IPR050469">
    <property type="entry name" value="Diguanylate_Cyclase"/>
</dbReference>
<dbReference type="PROSITE" id="PS50887">
    <property type="entry name" value="GGDEF"/>
    <property type="match status" value="1"/>
</dbReference>
<dbReference type="EC" id="2.7.7.65" evidence="2"/>
<feature type="coiled-coil region" evidence="4">
    <location>
        <begin position="378"/>
        <end position="412"/>
    </location>
</feature>
<dbReference type="InterPro" id="IPR043128">
    <property type="entry name" value="Rev_trsase/Diguanyl_cyclase"/>
</dbReference>
<dbReference type="PANTHER" id="PTHR45138">
    <property type="entry name" value="REGULATORY COMPONENTS OF SENSORY TRANSDUCTION SYSTEM"/>
    <property type="match status" value="1"/>
</dbReference>
<dbReference type="SUPFAM" id="SSF55073">
    <property type="entry name" value="Nucleotide cyclase"/>
    <property type="match status" value="1"/>
</dbReference>
<dbReference type="EMBL" id="BMEO01000002">
    <property type="protein sequence ID" value="GGF88837.1"/>
    <property type="molecule type" value="Genomic_DNA"/>
</dbReference>
<dbReference type="GO" id="GO:0052621">
    <property type="term" value="F:diguanylate cyclase activity"/>
    <property type="evidence" value="ECO:0007669"/>
    <property type="project" value="UniProtKB-EC"/>
</dbReference>
<name>A0A917CIK8_9GAMM</name>
<comment type="cofactor">
    <cofactor evidence="1">
        <name>Mg(2+)</name>
        <dbReference type="ChEBI" id="CHEBI:18420"/>
    </cofactor>
</comment>
<dbReference type="Gene3D" id="3.30.70.270">
    <property type="match status" value="1"/>
</dbReference>
<dbReference type="InterPro" id="IPR029787">
    <property type="entry name" value="Nucleotide_cyclase"/>
</dbReference>
<reference evidence="7" key="2">
    <citation type="submission" date="2020-09" db="EMBL/GenBank/DDBJ databases">
        <authorList>
            <person name="Sun Q."/>
            <person name="Zhou Y."/>
        </authorList>
    </citation>
    <scope>NUCLEOTIDE SEQUENCE</scope>
    <source>
        <strain evidence="7">CGMCC 1.12181</strain>
    </source>
</reference>
<evidence type="ECO:0000313" key="8">
    <source>
        <dbReference type="Proteomes" id="UP000605253"/>
    </source>
</evidence>
<keyword evidence="5" id="KW-0812">Transmembrane</keyword>
<comment type="caution">
    <text evidence="7">The sequence shown here is derived from an EMBL/GenBank/DDBJ whole genome shotgun (WGS) entry which is preliminary data.</text>
</comment>
<gene>
    <name evidence="7" type="ORF">GCM10011365_07520</name>
</gene>
<feature type="transmembrane region" description="Helical" evidence="5">
    <location>
        <begin position="409"/>
        <end position="429"/>
    </location>
</feature>
<protein>
    <recommendedName>
        <fullName evidence="2">diguanylate cyclase</fullName>
        <ecNumber evidence="2">2.7.7.65</ecNumber>
    </recommendedName>
</protein>
<feature type="domain" description="GGDEF" evidence="6">
    <location>
        <begin position="469"/>
        <end position="602"/>
    </location>
</feature>
<comment type="catalytic activity">
    <reaction evidence="3">
        <text>2 GTP = 3',3'-c-di-GMP + 2 diphosphate</text>
        <dbReference type="Rhea" id="RHEA:24898"/>
        <dbReference type="ChEBI" id="CHEBI:33019"/>
        <dbReference type="ChEBI" id="CHEBI:37565"/>
        <dbReference type="ChEBI" id="CHEBI:58805"/>
        <dbReference type="EC" id="2.7.7.65"/>
    </reaction>
</comment>
<sequence length="605" mass="68802">MVYAAEFETADEEFQKLTSDQAKLAWVEKYQSQVAQWPVLDQAYFYHRKGLALEVNDDIEGAKQQFKKSIQLFKSLDTTDPGLVKSLIDLAYMKYLQTNDTKVYCPDRQEAVEVARKINHPEALSAALIQLAFCFQNGFDELTRSLSVLEEAADVAKENNLAQGNLAMIYNATGNLYRANQIHQQAYDYYQKAHQLWVDQDDTQDIFNMLHNMTSEAIALGHWELSENHIKAMYKMAEQYPDFSDFQFFAEFNAGQLAYTQQDFKGAIRAYQAALALKNTTPEQYFVNIAQGRLAVAYFRLVQYDQAFQAADQYLTETDVNNAKDFIKEIHVIDLFSQYKYAEALQAFWDILDNTEDNNRHFVKNAVALQAIRFGENLDALQNQASQQQLAIKQLELEQQQKQTQINQLTAVVVGLIALVAVITAWFLYRSKKHHQIRARRDYLTHIANRRHIIKVGRRLLAQCQRKQQDFSVIIIDIDDFKPINDEYGHAVGDVVIKQVVNTMQSGLSDNQFLGRIGGEEFLLLLPGVNKGRAFAVAEQIRQQVAGKAIVADGIRLAITVSLGVAVNQPPVTHFEELLKRADDAMYQAKKAGKNQVQPVSSTAL</sequence>
<dbReference type="CDD" id="cd01949">
    <property type="entry name" value="GGDEF"/>
    <property type="match status" value="1"/>
</dbReference>
<reference evidence="7" key="1">
    <citation type="journal article" date="2014" name="Int. J. Syst. Evol. Microbiol.">
        <title>Complete genome sequence of Corynebacterium casei LMG S-19264T (=DSM 44701T), isolated from a smear-ripened cheese.</title>
        <authorList>
            <consortium name="US DOE Joint Genome Institute (JGI-PGF)"/>
            <person name="Walter F."/>
            <person name="Albersmeier A."/>
            <person name="Kalinowski J."/>
            <person name="Ruckert C."/>
        </authorList>
    </citation>
    <scope>NUCLEOTIDE SEQUENCE</scope>
    <source>
        <strain evidence="7">CGMCC 1.12181</strain>
    </source>
</reference>
<dbReference type="SUPFAM" id="SSF48452">
    <property type="entry name" value="TPR-like"/>
    <property type="match status" value="2"/>
</dbReference>
<evidence type="ECO:0000256" key="4">
    <source>
        <dbReference type="SAM" id="Coils"/>
    </source>
</evidence>
<evidence type="ECO:0000256" key="5">
    <source>
        <dbReference type="SAM" id="Phobius"/>
    </source>
</evidence>
<dbReference type="InterPro" id="IPR000160">
    <property type="entry name" value="GGDEF_dom"/>
</dbReference>
<keyword evidence="5" id="KW-0472">Membrane</keyword>
<dbReference type="AlphaFoldDB" id="A0A917CIK8"/>
<evidence type="ECO:0000313" key="7">
    <source>
        <dbReference type="EMBL" id="GGF88837.1"/>
    </source>
</evidence>
<dbReference type="SMART" id="SM00028">
    <property type="entry name" value="TPR"/>
    <property type="match status" value="4"/>
</dbReference>
<evidence type="ECO:0000259" key="6">
    <source>
        <dbReference type="PROSITE" id="PS50887"/>
    </source>
</evidence>
<accession>A0A917CIK8</accession>
<keyword evidence="4" id="KW-0175">Coiled coil</keyword>
<keyword evidence="8" id="KW-1185">Reference proteome</keyword>
<keyword evidence="5" id="KW-1133">Transmembrane helix</keyword>
<dbReference type="Proteomes" id="UP000605253">
    <property type="component" value="Unassembled WGS sequence"/>
</dbReference>
<dbReference type="FunFam" id="3.30.70.270:FF:000001">
    <property type="entry name" value="Diguanylate cyclase domain protein"/>
    <property type="match status" value="1"/>
</dbReference>
<dbReference type="InterPro" id="IPR019734">
    <property type="entry name" value="TPR_rpt"/>
</dbReference>
<dbReference type="SMART" id="SM00267">
    <property type="entry name" value="GGDEF"/>
    <property type="match status" value="1"/>
</dbReference>